<dbReference type="EMBL" id="BCTB01000001">
    <property type="protein sequence ID" value="GAT13191.1"/>
    <property type="molecule type" value="Genomic_DNA"/>
</dbReference>
<reference evidence="1 2" key="1">
    <citation type="journal article" date="2016" name="Genome Announc.">
        <title>Draft Genome Sequences of Five Rapidly Growing Mycobacterium Species, M. thermoresistibile, M. fortuitum subsp. acetamidolyticum, M. canariasense, M. brisbanense, and M. novocastrense.</title>
        <authorList>
            <person name="Katahira K."/>
            <person name="Ogura Y."/>
            <person name="Gotoh Y."/>
            <person name="Hayashi T."/>
        </authorList>
    </citation>
    <scope>NUCLEOTIDE SEQUENCE [LARGE SCALE GENOMIC DNA]</scope>
    <source>
        <strain evidence="1 2">JCM6362</strain>
    </source>
</reference>
<gene>
    <name evidence="1" type="ORF">RMCT_0163</name>
</gene>
<accession>A0A117IL63</accession>
<organism evidence="1 2">
    <name type="scientific">Mycolicibacterium thermoresistibile</name>
    <name type="common">Mycobacterium thermoresistibile</name>
    <dbReference type="NCBI Taxonomy" id="1797"/>
    <lineage>
        <taxon>Bacteria</taxon>
        <taxon>Bacillati</taxon>
        <taxon>Actinomycetota</taxon>
        <taxon>Actinomycetes</taxon>
        <taxon>Mycobacteriales</taxon>
        <taxon>Mycobacteriaceae</taxon>
        <taxon>Mycolicibacterium</taxon>
    </lineage>
</organism>
<protein>
    <submittedName>
        <fullName evidence="1">Uncharacterized protein</fullName>
    </submittedName>
</protein>
<dbReference type="STRING" id="1797.RMCT_0163"/>
<dbReference type="Proteomes" id="UP000069654">
    <property type="component" value="Unassembled WGS sequence"/>
</dbReference>
<evidence type="ECO:0000313" key="2">
    <source>
        <dbReference type="Proteomes" id="UP000069654"/>
    </source>
</evidence>
<proteinExistence type="predicted"/>
<reference evidence="2" key="2">
    <citation type="submission" date="2016-02" db="EMBL/GenBank/DDBJ databases">
        <title>Draft genome sequence of five rapidly growing Mycobacterium species.</title>
        <authorList>
            <person name="Katahira K."/>
            <person name="Gotou Y."/>
            <person name="Iida K."/>
            <person name="Ogura Y."/>
            <person name="Hayashi T."/>
        </authorList>
    </citation>
    <scope>NUCLEOTIDE SEQUENCE [LARGE SCALE GENOMIC DNA]</scope>
    <source>
        <strain evidence="2">JCM6362</strain>
    </source>
</reference>
<sequence length="50" mass="5795">MSKESKPRDRWHQLHTSAHDRPKTFCPGCGYYRTANGHHRADCTNPQADE</sequence>
<evidence type="ECO:0000313" key="1">
    <source>
        <dbReference type="EMBL" id="GAT13191.1"/>
    </source>
</evidence>
<name>A0A117IL63_MYCTH</name>
<comment type="caution">
    <text evidence="1">The sequence shown here is derived from an EMBL/GenBank/DDBJ whole genome shotgun (WGS) entry which is preliminary data.</text>
</comment>
<dbReference type="AlphaFoldDB" id="A0A117IL63"/>